<feature type="transmembrane region" description="Helical" evidence="6">
    <location>
        <begin position="136"/>
        <end position="155"/>
    </location>
</feature>
<comment type="caution">
    <text evidence="8">The sequence shown here is derived from an EMBL/GenBank/DDBJ whole genome shotgun (WGS) entry which is preliminary data.</text>
</comment>
<reference evidence="8" key="2">
    <citation type="submission" date="2023-05" db="EMBL/GenBank/DDBJ databases">
        <authorList>
            <consortium name="Lawrence Berkeley National Laboratory"/>
            <person name="Steindorff A."/>
            <person name="Hensen N."/>
            <person name="Bonometti L."/>
            <person name="Westerberg I."/>
            <person name="Brannstrom I.O."/>
            <person name="Guillou S."/>
            <person name="Cros-Aarteil S."/>
            <person name="Calhoun S."/>
            <person name="Haridas S."/>
            <person name="Kuo A."/>
            <person name="Mondo S."/>
            <person name="Pangilinan J."/>
            <person name="Riley R."/>
            <person name="Labutti K."/>
            <person name="Andreopoulos B."/>
            <person name="Lipzen A."/>
            <person name="Chen C."/>
            <person name="Yanf M."/>
            <person name="Daum C."/>
            <person name="Ng V."/>
            <person name="Clum A."/>
            <person name="Ohm R."/>
            <person name="Martin F."/>
            <person name="Silar P."/>
            <person name="Natvig D."/>
            <person name="Lalanne C."/>
            <person name="Gautier V."/>
            <person name="Ament-Velasquez S.L."/>
            <person name="Kruys A."/>
            <person name="Hutchinson M.I."/>
            <person name="Powell A.J."/>
            <person name="Barry K."/>
            <person name="Miller A.N."/>
            <person name="Grigoriev I.V."/>
            <person name="Debuchy R."/>
            <person name="Gladieux P."/>
            <person name="Thoren M.H."/>
            <person name="Johannesson H."/>
        </authorList>
    </citation>
    <scope>NUCLEOTIDE SEQUENCE</scope>
    <source>
        <strain evidence="8">PSN309</strain>
    </source>
</reference>
<evidence type="ECO:0000256" key="6">
    <source>
        <dbReference type="SAM" id="Phobius"/>
    </source>
</evidence>
<keyword evidence="4 6" id="KW-0472">Membrane</keyword>
<feature type="transmembrane region" description="Helical" evidence="6">
    <location>
        <begin position="184"/>
        <end position="203"/>
    </location>
</feature>
<dbReference type="AlphaFoldDB" id="A0AAN6X6S2"/>
<comment type="subcellular location">
    <subcellularLocation>
        <location evidence="1">Membrane</location>
        <topology evidence="1">Multi-pass membrane protein</topology>
    </subcellularLocation>
</comment>
<dbReference type="Proteomes" id="UP001302126">
    <property type="component" value="Unassembled WGS sequence"/>
</dbReference>
<dbReference type="PANTHER" id="PTHR33048:SF129">
    <property type="entry name" value="INTEGRAL MEMBRANE PROTEIN-RELATED"/>
    <property type="match status" value="1"/>
</dbReference>
<name>A0AAN6X6S2_9PEZI</name>
<dbReference type="Pfam" id="PF20684">
    <property type="entry name" value="Fung_rhodopsin"/>
    <property type="match status" value="1"/>
</dbReference>
<feature type="transmembrane region" description="Helical" evidence="6">
    <location>
        <begin position="215"/>
        <end position="234"/>
    </location>
</feature>
<gene>
    <name evidence="8" type="ORF">QBC35DRAFT_458240</name>
</gene>
<evidence type="ECO:0000256" key="2">
    <source>
        <dbReference type="ARBA" id="ARBA00022692"/>
    </source>
</evidence>
<feature type="domain" description="Rhodopsin" evidence="7">
    <location>
        <begin position="46"/>
        <end position="232"/>
    </location>
</feature>
<dbReference type="InterPro" id="IPR049326">
    <property type="entry name" value="Rhodopsin_dom_fungi"/>
</dbReference>
<feature type="transmembrane region" description="Helical" evidence="6">
    <location>
        <begin position="60"/>
        <end position="83"/>
    </location>
</feature>
<proteinExistence type="inferred from homology"/>
<comment type="similarity">
    <text evidence="5">Belongs to the SAT4 family.</text>
</comment>
<evidence type="ECO:0000313" key="9">
    <source>
        <dbReference type="Proteomes" id="UP001302126"/>
    </source>
</evidence>
<reference evidence="8" key="1">
    <citation type="journal article" date="2023" name="Mol. Phylogenet. Evol.">
        <title>Genome-scale phylogeny and comparative genomics of the fungal order Sordariales.</title>
        <authorList>
            <person name="Hensen N."/>
            <person name="Bonometti L."/>
            <person name="Westerberg I."/>
            <person name="Brannstrom I.O."/>
            <person name="Guillou S."/>
            <person name="Cros-Aarteil S."/>
            <person name="Calhoun S."/>
            <person name="Haridas S."/>
            <person name="Kuo A."/>
            <person name="Mondo S."/>
            <person name="Pangilinan J."/>
            <person name="Riley R."/>
            <person name="LaButti K."/>
            <person name="Andreopoulos B."/>
            <person name="Lipzen A."/>
            <person name="Chen C."/>
            <person name="Yan M."/>
            <person name="Daum C."/>
            <person name="Ng V."/>
            <person name="Clum A."/>
            <person name="Steindorff A."/>
            <person name="Ohm R.A."/>
            <person name="Martin F."/>
            <person name="Silar P."/>
            <person name="Natvig D.O."/>
            <person name="Lalanne C."/>
            <person name="Gautier V."/>
            <person name="Ament-Velasquez S.L."/>
            <person name="Kruys A."/>
            <person name="Hutchinson M.I."/>
            <person name="Powell A.J."/>
            <person name="Barry K."/>
            <person name="Miller A.N."/>
            <person name="Grigoriev I.V."/>
            <person name="Debuchy R."/>
            <person name="Gladieux P."/>
            <person name="Hiltunen Thoren M."/>
            <person name="Johannesson H."/>
        </authorList>
    </citation>
    <scope>NUCLEOTIDE SEQUENCE</scope>
    <source>
        <strain evidence="8">PSN309</strain>
    </source>
</reference>
<evidence type="ECO:0000256" key="5">
    <source>
        <dbReference type="ARBA" id="ARBA00038359"/>
    </source>
</evidence>
<evidence type="ECO:0000256" key="1">
    <source>
        <dbReference type="ARBA" id="ARBA00004141"/>
    </source>
</evidence>
<dbReference type="PANTHER" id="PTHR33048">
    <property type="entry name" value="PTH11-LIKE INTEGRAL MEMBRANE PROTEIN (AFU_ORTHOLOGUE AFUA_5G11245)"/>
    <property type="match status" value="1"/>
</dbReference>
<feature type="transmembrane region" description="Helical" evidence="6">
    <location>
        <begin position="28"/>
        <end position="48"/>
    </location>
</feature>
<evidence type="ECO:0000313" key="8">
    <source>
        <dbReference type="EMBL" id="KAK4193172.1"/>
    </source>
</evidence>
<feature type="transmembrane region" description="Helical" evidence="6">
    <location>
        <begin position="103"/>
        <end position="124"/>
    </location>
</feature>
<evidence type="ECO:0000256" key="4">
    <source>
        <dbReference type="ARBA" id="ARBA00023136"/>
    </source>
</evidence>
<dbReference type="InterPro" id="IPR052337">
    <property type="entry name" value="SAT4-like"/>
</dbReference>
<keyword evidence="3 6" id="KW-1133">Transmembrane helix</keyword>
<keyword evidence="9" id="KW-1185">Reference proteome</keyword>
<protein>
    <recommendedName>
        <fullName evidence="7">Rhodopsin domain-containing protein</fullName>
    </recommendedName>
</protein>
<organism evidence="8 9">
    <name type="scientific">Podospora australis</name>
    <dbReference type="NCBI Taxonomy" id="1536484"/>
    <lineage>
        <taxon>Eukaryota</taxon>
        <taxon>Fungi</taxon>
        <taxon>Dikarya</taxon>
        <taxon>Ascomycota</taxon>
        <taxon>Pezizomycotina</taxon>
        <taxon>Sordariomycetes</taxon>
        <taxon>Sordariomycetidae</taxon>
        <taxon>Sordariales</taxon>
        <taxon>Podosporaceae</taxon>
        <taxon>Podospora</taxon>
    </lineage>
</organism>
<accession>A0AAN6X6S2</accession>
<keyword evidence="2 6" id="KW-0812">Transmembrane</keyword>
<evidence type="ECO:0000256" key="3">
    <source>
        <dbReference type="ARBA" id="ARBA00022989"/>
    </source>
</evidence>
<dbReference type="GO" id="GO:0016020">
    <property type="term" value="C:membrane"/>
    <property type="evidence" value="ECO:0007669"/>
    <property type="project" value="UniProtKB-SubCell"/>
</dbReference>
<evidence type="ECO:0000259" key="7">
    <source>
        <dbReference type="Pfam" id="PF20684"/>
    </source>
</evidence>
<dbReference type="EMBL" id="MU864351">
    <property type="protein sequence ID" value="KAK4193172.1"/>
    <property type="molecule type" value="Genomic_DNA"/>
</dbReference>
<sequence length="242" mass="26251">MADAGGGAPSVPTGLVAPEPDISIAGRFLGASISLYLVALILVLWRLYLRRRDLNETELALTLASVPATGQLGLLWAAIPYGLGRHNFYLSIDDQVKGGQLVQTSYFLSVWGVAFGRISNTLLLKRLSGKLSRADLGAYWCIIFIQVLCASSANITQGTQCRPVAANWNPTISGTCPDQRTFQVALRTVGVITTATDLFLITMSIKVIHTLSMPLRQRISLISLLGFGVFFVPAQEDRRLTV</sequence>